<accession>A0ABW8AW63</accession>
<evidence type="ECO:0000313" key="2">
    <source>
        <dbReference type="Proteomes" id="UP001612915"/>
    </source>
</evidence>
<gene>
    <name evidence="1" type="ORF">ACIB24_22555</name>
</gene>
<evidence type="ECO:0008006" key="3">
    <source>
        <dbReference type="Google" id="ProtNLM"/>
    </source>
</evidence>
<protein>
    <recommendedName>
        <fullName evidence="3">WXG100 family type VII secretion target</fullName>
    </recommendedName>
</protein>
<dbReference type="SUPFAM" id="SSF140453">
    <property type="entry name" value="EsxAB dimer-like"/>
    <property type="match status" value="1"/>
</dbReference>
<reference evidence="1 2" key="1">
    <citation type="submission" date="2024-10" db="EMBL/GenBank/DDBJ databases">
        <title>The Natural Products Discovery Center: Release of the First 8490 Sequenced Strains for Exploring Actinobacteria Biosynthetic Diversity.</title>
        <authorList>
            <person name="Kalkreuter E."/>
            <person name="Kautsar S.A."/>
            <person name="Yang D."/>
            <person name="Bader C.D."/>
            <person name="Teijaro C.N."/>
            <person name="Fluegel L."/>
            <person name="Davis C.M."/>
            <person name="Simpson J.R."/>
            <person name="Lauterbach L."/>
            <person name="Steele A.D."/>
            <person name="Gui C."/>
            <person name="Meng S."/>
            <person name="Li G."/>
            <person name="Viehrig K."/>
            <person name="Ye F."/>
            <person name="Su P."/>
            <person name="Kiefer A.F."/>
            <person name="Nichols A."/>
            <person name="Cepeda A.J."/>
            <person name="Yan W."/>
            <person name="Fan B."/>
            <person name="Jiang Y."/>
            <person name="Adhikari A."/>
            <person name="Zheng C.-J."/>
            <person name="Schuster L."/>
            <person name="Cowan T.M."/>
            <person name="Smanski M.J."/>
            <person name="Chevrette M.G."/>
            <person name="De Carvalho L.P.S."/>
            <person name="Shen B."/>
        </authorList>
    </citation>
    <scope>NUCLEOTIDE SEQUENCE [LARGE SCALE GENOMIC DNA]</scope>
    <source>
        <strain evidence="1 2">NPDC049639</strain>
    </source>
</reference>
<dbReference type="RefSeq" id="WP_398284463.1">
    <property type="nucleotide sequence ID" value="NZ_JBITLV010000010.1"/>
</dbReference>
<dbReference type="Proteomes" id="UP001612915">
    <property type="component" value="Unassembled WGS sequence"/>
</dbReference>
<evidence type="ECO:0000313" key="1">
    <source>
        <dbReference type="EMBL" id="MFI7589862.1"/>
    </source>
</evidence>
<organism evidence="1 2">
    <name type="scientific">Spongisporangium articulatum</name>
    <dbReference type="NCBI Taxonomy" id="3362603"/>
    <lineage>
        <taxon>Bacteria</taxon>
        <taxon>Bacillati</taxon>
        <taxon>Actinomycetota</taxon>
        <taxon>Actinomycetes</taxon>
        <taxon>Kineosporiales</taxon>
        <taxon>Kineosporiaceae</taxon>
        <taxon>Spongisporangium</taxon>
    </lineage>
</organism>
<name>A0ABW8AW63_9ACTN</name>
<keyword evidence="2" id="KW-1185">Reference proteome</keyword>
<proteinExistence type="predicted"/>
<comment type="caution">
    <text evidence="1">The sequence shown here is derived from an EMBL/GenBank/DDBJ whole genome shotgun (WGS) entry which is preliminary data.</text>
</comment>
<dbReference type="EMBL" id="JBITLV010000010">
    <property type="protein sequence ID" value="MFI7589862.1"/>
    <property type="molecule type" value="Genomic_DNA"/>
</dbReference>
<dbReference type="InterPro" id="IPR036689">
    <property type="entry name" value="ESAT-6-like_sf"/>
</dbReference>
<sequence length="372" mass="37157">MPIDTGLPGDAGALRSLAGWLTGSLRGEIDRAAADYRTVVSDASTGWRGAAGEAFAGRVVAGETASGRLADGAGGAADAVTSYADGLAAAQRNLALIRDYAAAAGLPVAGDVIGEPTPLGAGASPAASATLQTRVQTYNQALADTDRVNLEVKVLQDALRNALADLRKKWFFTAADLIGGTAGDLLTEAHVSNLKTAAGELDDYAKTLRARAYGQSAEPGRVLDRGQFYDDLDRSAAAARDADGLAKSAEGAEKVGGRLMLGFGGALAVADAAYDIHNGKPVAQAVVSSGASFGASVAAGAVIGSFIPVPVVGTAVGALGGAAVGVFTSGMVDSLFENHGDVADAIGDGVSEVGDAGKAIGHLAEDAWDTIF</sequence>